<keyword evidence="5" id="KW-0249">Electron transport</keyword>
<dbReference type="PANTHER" id="PTHR32361:SF9">
    <property type="entry name" value="FERRIC REDUCTASE TRANSMEMBRANE COMPONENT 3-RELATED"/>
    <property type="match status" value="1"/>
</dbReference>
<keyword evidence="4 11" id="KW-0812">Transmembrane</keyword>
<organism evidence="13">
    <name type="scientific">Phaffia rhodozyma</name>
    <name type="common">Yeast</name>
    <name type="synonym">Xanthophyllomyces dendrorhous</name>
    <dbReference type="NCBI Taxonomy" id="264483"/>
    <lineage>
        <taxon>Eukaryota</taxon>
        <taxon>Fungi</taxon>
        <taxon>Dikarya</taxon>
        <taxon>Basidiomycota</taxon>
        <taxon>Agaricomycotina</taxon>
        <taxon>Tremellomycetes</taxon>
        <taxon>Cystofilobasidiales</taxon>
        <taxon>Mrakiaceae</taxon>
        <taxon>Phaffia</taxon>
    </lineage>
</organism>
<dbReference type="GO" id="GO:0006879">
    <property type="term" value="P:intracellular iron ion homeostasis"/>
    <property type="evidence" value="ECO:0007669"/>
    <property type="project" value="TreeGrafter"/>
</dbReference>
<dbReference type="GO" id="GO:0005886">
    <property type="term" value="C:plasma membrane"/>
    <property type="evidence" value="ECO:0007669"/>
    <property type="project" value="TreeGrafter"/>
</dbReference>
<dbReference type="SFLD" id="SFLDS00052">
    <property type="entry name" value="Ferric_Reductase_Domain"/>
    <property type="match status" value="1"/>
</dbReference>
<dbReference type="SFLD" id="SFLDG01168">
    <property type="entry name" value="Ferric_reductase_subgroup_(FRE"/>
    <property type="match status" value="1"/>
</dbReference>
<evidence type="ECO:0000256" key="8">
    <source>
        <dbReference type="ARBA" id="ARBA00023065"/>
    </source>
</evidence>
<evidence type="ECO:0000256" key="1">
    <source>
        <dbReference type="ARBA" id="ARBA00004141"/>
    </source>
</evidence>
<dbReference type="PROSITE" id="PS51384">
    <property type="entry name" value="FAD_FR"/>
    <property type="match status" value="1"/>
</dbReference>
<evidence type="ECO:0000256" key="6">
    <source>
        <dbReference type="ARBA" id="ARBA00022989"/>
    </source>
</evidence>
<keyword evidence="3" id="KW-0813">Transport</keyword>
<keyword evidence="10" id="KW-0325">Glycoprotein</keyword>
<dbReference type="InterPro" id="IPR013121">
    <property type="entry name" value="Fe_red_NAD-bd_6"/>
</dbReference>
<evidence type="ECO:0000256" key="3">
    <source>
        <dbReference type="ARBA" id="ARBA00022448"/>
    </source>
</evidence>
<evidence type="ECO:0000256" key="9">
    <source>
        <dbReference type="ARBA" id="ARBA00023136"/>
    </source>
</evidence>
<dbReference type="InterPro" id="IPR017927">
    <property type="entry name" value="FAD-bd_FR_type"/>
</dbReference>
<dbReference type="AlphaFoldDB" id="A0A1C9U6C7"/>
<feature type="domain" description="FAD-binding FR-type" evidence="12">
    <location>
        <begin position="308"/>
        <end position="443"/>
    </location>
</feature>
<dbReference type="InterPro" id="IPR013112">
    <property type="entry name" value="FAD-bd_8"/>
</dbReference>
<keyword evidence="8" id="KW-0406">Ion transport</keyword>
<evidence type="ECO:0000313" key="13">
    <source>
        <dbReference type="EMBL" id="AOR51876.1"/>
    </source>
</evidence>
<evidence type="ECO:0000256" key="5">
    <source>
        <dbReference type="ARBA" id="ARBA00022982"/>
    </source>
</evidence>
<dbReference type="CDD" id="cd06186">
    <property type="entry name" value="NOX_Duox_like_FAD_NADP"/>
    <property type="match status" value="1"/>
</dbReference>
<feature type="transmembrane region" description="Helical" evidence="11">
    <location>
        <begin position="28"/>
        <end position="51"/>
    </location>
</feature>
<comment type="similarity">
    <text evidence="2">Belongs to the ferric reductase (FRE) family.</text>
</comment>
<feature type="transmembrane region" description="Helical" evidence="11">
    <location>
        <begin position="268"/>
        <end position="288"/>
    </location>
</feature>
<evidence type="ECO:0000256" key="4">
    <source>
        <dbReference type="ARBA" id="ARBA00022692"/>
    </source>
</evidence>
<dbReference type="EMBL" id="KX384939">
    <property type="protein sequence ID" value="AOR51876.1"/>
    <property type="molecule type" value="mRNA"/>
</dbReference>
<evidence type="ECO:0000256" key="11">
    <source>
        <dbReference type="SAM" id="Phobius"/>
    </source>
</evidence>
<dbReference type="GO" id="GO:0015677">
    <property type="term" value="P:copper ion import"/>
    <property type="evidence" value="ECO:0007669"/>
    <property type="project" value="TreeGrafter"/>
</dbReference>
<keyword evidence="9 11" id="KW-0472">Membrane</keyword>
<dbReference type="Pfam" id="PF08030">
    <property type="entry name" value="NAD_binding_6"/>
    <property type="match status" value="1"/>
</dbReference>
<evidence type="ECO:0000256" key="2">
    <source>
        <dbReference type="ARBA" id="ARBA00006278"/>
    </source>
</evidence>
<protein>
    <submittedName>
        <fullName evidence="13">Ferric reductase</fullName>
    </submittedName>
</protein>
<evidence type="ECO:0000259" key="12">
    <source>
        <dbReference type="PROSITE" id="PS51384"/>
    </source>
</evidence>
<comment type="subcellular location">
    <subcellularLocation>
        <location evidence="1">Membrane</location>
        <topology evidence="1">Multi-pass membrane protein</topology>
    </subcellularLocation>
</comment>
<dbReference type="InterPro" id="IPR051410">
    <property type="entry name" value="Ferric/Cupric_Reductase"/>
</dbReference>
<name>A0A1C9U6C7_PHARH</name>
<dbReference type="Gene3D" id="3.40.50.80">
    <property type="entry name" value="Nucleotide-binding domain of ferredoxin-NADP reductase (FNR) module"/>
    <property type="match status" value="1"/>
</dbReference>
<evidence type="ECO:0000256" key="10">
    <source>
        <dbReference type="ARBA" id="ARBA00023180"/>
    </source>
</evidence>
<gene>
    <name evidence="13" type="primary">FRE1</name>
</gene>
<evidence type="ECO:0000256" key="7">
    <source>
        <dbReference type="ARBA" id="ARBA00023002"/>
    </source>
</evidence>
<keyword evidence="6 11" id="KW-1133">Transmembrane helix</keyword>
<reference evidence="13" key="1">
    <citation type="journal article" date="2016" name="PLoS ONE">
        <title>The Involvement of Mig1 from Xanthophyllomyces dendrorhous in Catabolic Repression: An Active Mechanism Contributing to the Regulation of Carotenoid Production.</title>
        <authorList>
            <person name="Alcaino J."/>
            <person name="Bravo N."/>
            <person name="Cordova P."/>
            <person name="Marcoleta A.E."/>
            <person name="Contreras G."/>
            <person name="Barahona S."/>
            <person name="Sepulveda D."/>
            <person name="Fernandez-Lobato M."/>
            <person name="Baeza M."/>
            <person name="Cifuentes V."/>
        </authorList>
    </citation>
    <scope>NUCLEOTIDE SEQUENCE</scope>
    <source>
        <strain evidence="13">UCD 67-385</strain>
    </source>
</reference>
<proteinExistence type="evidence at transcript level"/>
<accession>A0A1C9U6C7</accession>
<keyword evidence="7" id="KW-0560">Oxidoreductase</keyword>
<dbReference type="InterPro" id="IPR039261">
    <property type="entry name" value="FNR_nucleotide-bd"/>
</dbReference>
<dbReference type="SUPFAM" id="SSF52343">
    <property type="entry name" value="Ferredoxin reductase-like, C-terminal NADP-linked domain"/>
    <property type="match status" value="1"/>
</dbReference>
<dbReference type="InterPro" id="IPR013130">
    <property type="entry name" value="Fe3_Rdtase_TM_dom"/>
</dbReference>
<dbReference type="PANTHER" id="PTHR32361">
    <property type="entry name" value="FERRIC/CUPRIC REDUCTASE TRANSMEMBRANE COMPONENT"/>
    <property type="match status" value="1"/>
</dbReference>
<dbReference type="Pfam" id="PF01794">
    <property type="entry name" value="Ferric_reduct"/>
    <property type="match status" value="1"/>
</dbReference>
<dbReference type="GO" id="GO:0006826">
    <property type="term" value="P:iron ion transport"/>
    <property type="evidence" value="ECO:0007669"/>
    <property type="project" value="TreeGrafter"/>
</dbReference>
<dbReference type="Pfam" id="PF08022">
    <property type="entry name" value="FAD_binding_8"/>
    <property type="match status" value="1"/>
</dbReference>
<dbReference type="GO" id="GO:0000293">
    <property type="term" value="F:ferric-chelate reductase activity"/>
    <property type="evidence" value="ECO:0007669"/>
    <property type="project" value="UniProtKB-ARBA"/>
</dbReference>
<sequence length="609" mass="66822">MSAAGLPSVPDQFKVYDSNTIDPKYSRYFTYGWLGSLALALLFSSSFLVLIRSFRSGRFFCGWFIDEDLSPRRKLPSLDQTLHQALLKAEDGDSSRSYKTAKRRGSNKRVLSANQAIVNDGLASAGRLVPTTLGGGGPEVVYRMISRIVYLGIVLLCVLKDAQLSSNPNRFGFLTLAQLTPLFLLSTKNNPLAFILSTGYEKINWAHRWLGRTVWLTATCHGAMWAYKHGRQYTLSNQKTRWGLAVYSFLCLSALTSIKPIRSKCYTLFWIAHMMSIIGFFATIAYHTPFAQPWIYPPIALYAFDLCARLVKLRFKDAELIPLEGMTLIHIPHATHGWLPGQHVYLRIFTSNWSALEPAHPFTILSPPRHPSQTDSSAVERGDGLILLAGCSGNWTRSIHSLARTGQSSCTKAVTSEDSEKTDTPGVAVSVMLDGPYGSFGAHGLSEEKAEVVICIAGGSGVSFLIALAEEARAEWAAIGSRARSGVKVIELIWVVRTLAMYTSLEALLSPLLSSRVRLSVYLTQSPPPTANEDAPTVRPYTTLHFIKPDLGATLRTLMDEHAPVSGVSVRACGPSGLVRQVERSVGELGRAVRTEVGGISFEAESFNV</sequence>